<name>A0A5N6JVL6_MONLA</name>
<evidence type="ECO:0000313" key="2">
    <source>
        <dbReference type="Proteomes" id="UP000326757"/>
    </source>
</evidence>
<protein>
    <submittedName>
        <fullName evidence="1">Uncharacterized protein</fullName>
    </submittedName>
</protein>
<evidence type="ECO:0000313" key="1">
    <source>
        <dbReference type="EMBL" id="KAB8292380.1"/>
    </source>
</evidence>
<proteinExistence type="predicted"/>
<keyword evidence="2" id="KW-1185">Reference proteome</keyword>
<dbReference type="EMBL" id="VIGI01000013">
    <property type="protein sequence ID" value="KAB8292380.1"/>
    <property type="molecule type" value="Genomic_DNA"/>
</dbReference>
<dbReference type="Proteomes" id="UP000326757">
    <property type="component" value="Unassembled WGS sequence"/>
</dbReference>
<gene>
    <name evidence="1" type="ORF">EYC80_008116</name>
</gene>
<organism evidence="1 2">
    <name type="scientific">Monilinia laxa</name>
    <name type="common">Brown rot fungus</name>
    <name type="synonym">Sclerotinia laxa</name>
    <dbReference type="NCBI Taxonomy" id="61186"/>
    <lineage>
        <taxon>Eukaryota</taxon>
        <taxon>Fungi</taxon>
        <taxon>Dikarya</taxon>
        <taxon>Ascomycota</taxon>
        <taxon>Pezizomycotina</taxon>
        <taxon>Leotiomycetes</taxon>
        <taxon>Helotiales</taxon>
        <taxon>Sclerotiniaceae</taxon>
        <taxon>Monilinia</taxon>
    </lineage>
</organism>
<reference evidence="1 2" key="1">
    <citation type="submission" date="2019-06" db="EMBL/GenBank/DDBJ databases">
        <title>Genome Sequence of the Brown Rot Fungal Pathogen Monilinia laxa.</title>
        <authorList>
            <person name="De Miccolis Angelini R.M."/>
            <person name="Landi L."/>
            <person name="Abate D."/>
            <person name="Pollastro S."/>
            <person name="Romanazzi G."/>
            <person name="Faretra F."/>
        </authorList>
    </citation>
    <scope>NUCLEOTIDE SEQUENCE [LARGE SCALE GENOMIC DNA]</scope>
    <source>
        <strain evidence="1 2">Mlax316</strain>
    </source>
</reference>
<comment type="caution">
    <text evidence="1">The sequence shown here is derived from an EMBL/GenBank/DDBJ whole genome shotgun (WGS) entry which is preliminary data.</text>
</comment>
<accession>A0A5N6JVL6</accession>
<dbReference type="AlphaFoldDB" id="A0A5N6JVL6"/>
<sequence>MSSAEPRTLCKTSCLETYRMVNITISRKSPFPKYHPVPNTSASPTSPLIFLQVQFPNSNRIPIPSTDSQNSS</sequence>